<dbReference type="EMBL" id="JACXAH010000013">
    <property type="protein sequence ID" value="MBD1372751.1"/>
    <property type="molecule type" value="Genomic_DNA"/>
</dbReference>
<dbReference type="RefSeq" id="WP_191142132.1">
    <property type="nucleotide sequence ID" value="NZ_JACXAH010000013.1"/>
</dbReference>
<protein>
    <submittedName>
        <fullName evidence="1">Uncharacterized protein</fullName>
    </submittedName>
</protein>
<sequence>MGGQIQNQRCIVRRVLATEVNNRIFLIDIETRRFVRLVPSEAIKVRSVFNNSIGSATRGYNSEVLFLEICFNNNQLSMSFNGGGGGGYSSSIASAKLSNQHGTRMVDVTISLLEVNI</sequence>
<dbReference type="AlphaFoldDB" id="A0A926RXQ5"/>
<accession>A0A926RXQ5</accession>
<evidence type="ECO:0000313" key="2">
    <source>
        <dbReference type="Proteomes" id="UP000661691"/>
    </source>
</evidence>
<reference evidence="1" key="1">
    <citation type="submission" date="2020-09" db="EMBL/GenBank/DDBJ databases">
        <title>A novel bacterium of genus Hazenella, isolated from South China Sea.</title>
        <authorList>
            <person name="Huang H."/>
            <person name="Mo K."/>
            <person name="Hu Y."/>
        </authorList>
    </citation>
    <scope>NUCLEOTIDE SEQUENCE</scope>
    <source>
        <strain evidence="1">IB182357</strain>
    </source>
</reference>
<keyword evidence="2" id="KW-1185">Reference proteome</keyword>
<evidence type="ECO:0000313" key="1">
    <source>
        <dbReference type="EMBL" id="MBD1372751.1"/>
    </source>
</evidence>
<dbReference type="Proteomes" id="UP000661691">
    <property type="component" value="Unassembled WGS sequence"/>
</dbReference>
<gene>
    <name evidence="1" type="ORF">IC620_10320</name>
</gene>
<organism evidence="1 2">
    <name type="scientific">Polycladospora coralii</name>
    <dbReference type="NCBI Taxonomy" id="2771432"/>
    <lineage>
        <taxon>Bacteria</taxon>
        <taxon>Bacillati</taxon>
        <taxon>Bacillota</taxon>
        <taxon>Bacilli</taxon>
        <taxon>Bacillales</taxon>
        <taxon>Thermoactinomycetaceae</taxon>
        <taxon>Polycladospora</taxon>
    </lineage>
</organism>
<proteinExistence type="predicted"/>
<name>A0A926RXQ5_9BACL</name>
<comment type="caution">
    <text evidence="1">The sequence shown here is derived from an EMBL/GenBank/DDBJ whole genome shotgun (WGS) entry which is preliminary data.</text>
</comment>